<comment type="caution">
    <text evidence="2">The sequence shown here is derived from an EMBL/GenBank/DDBJ whole genome shotgun (WGS) entry which is preliminary data.</text>
</comment>
<accession>A0A5B7EUY0</accession>
<name>A0A5B7EUY0_PORTR</name>
<gene>
    <name evidence="2" type="ORF">E2C01_032008</name>
</gene>
<dbReference type="EMBL" id="VSRR010004082">
    <property type="protein sequence ID" value="MPC38501.1"/>
    <property type="molecule type" value="Genomic_DNA"/>
</dbReference>
<evidence type="ECO:0000313" key="3">
    <source>
        <dbReference type="Proteomes" id="UP000324222"/>
    </source>
</evidence>
<evidence type="ECO:0000256" key="1">
    <source>
        <dbReference type="SAM" id="MobiDB-lite"/>
    </source>
</evidence>
<evidence type="ECO:0000313" key="2">
    <source>
        <dbReference type="EMBL" id="MPC38501.1"/>
    </source>
</evidence>
<feature type="region of interest" description="Disordered" evidence="1">
    <location>
        <begin position="52"/>
        <end position="71"/>
    </location>
</feature>
<proteinExistence type="predicted"/>
<reference evidence="2 3" key="1">
    <citation type="submission" date="2019-05" db="EMBL/GenBank/DDBJ databases">
        <title>Another draft genome of Portunus trituberculatus and its Hox gene families provides insights of decapod evolution.</title>
        <authorList>
            <person name="Jeong J.-H."/>
            <person name="Song I."/>
            <person name="Kim S."/>
            <person name="Choi T."/>
            <person name="Kim D."/>
            <person name="Ryu S."/>
            <person name="Kim W."/>
        </authorList>
    </citation>
    <scope>NUCLEOTIDE SEQUENCE [LARGE SCALE GENOMIC DNA]</scope>
    <source>
        <tissue evidence="2">Muscle</tissue>
    </source>
</reference>
<organism evidence="2 3">
    <name type="scientific">Portunus trituberculatus</name>
    <name type="common">Swimming crab</name>
    <name type="synonym">Neptunus trituberculatus</name>
    <dbReference type="NCBI Taxonomy" id="210409"/>
    <lineage>
        <taxon>Eukaryota</taxon>
        <taxon>Metazoa</taxon>
        <taxon>Ecdysozoa</taxon>
        <taxon>Arthropoda</taxon>
        <taxon>Crustacea</taxon>
        <taxon>Multicrustacea</taxon>
        <taxon>Malacostraca</taxon>
        <taxon>Eumalacostraca</taxon>
        <taxon>Eucarida</taxon>
        <taxon>Decapoda</taxon>
        <taxon>Pleocyemata</taxon>
        <taxon>Brachyura</taxon>
        <taxon>Eubrachyura</taxon>
        <taxon>Portunoidea</taxon>
        <taxon>Portunidae</taxon>
        <taxon>Portuninae</taxon>
        <taxon>Portunus</taxon>
    </lineage>
</organism>
<dbReference type="AlphaFoldDB" id="A0A5B7EUY0"/>
<sequence length="71" mass="8080">MVMVVLEGGVMGWSENTAIWQVAGPRMLAVRAKNNHNELKQSKRRVRADLWRRPKHTGLTLAPDSSEARDR</sequence>
<protein>
    <submittedName>
        <fullName evidence="2">Uncharacterized protein</fullName>
    </submittedName>
</protein>
<keyword evidence="3" id="KW-1185">Reference proteome</keyword>
<dbReference type="Proteomes" id="UP000324222">
    <property type="component" value="Unassembled WGS sequence"/>
</dbReference>